<feature type="region of interest" description="Disordered" evidence="1">
    <location>
        <begin position="31"/>
        <end position="111"/>
    </location>
</feature>
<keyword evidence="2" id="KW-0472">Membrane</keyword>
<reference evidence="3 4" key="1">
    <citation type="journal article" date="2016" name="Nat. Commun.">
        <title>Ectomycorrhizal ecology is imprinted in the genome of the dominant symbiotic fungus Cenococcum geophilum.</title>
        <authorList>
            <consortium name="DOE Joint Genome Institute"/>
            <person name="Peter M."/>
            <person name="Kohler A."/>
            <person name="Ohm R.A."/>
            <person name="Kuo A."/>
            <person name="Krutzmann J."/>
            <person name="Morin E."/>
            <person name="Arend M."/>
            <person name="Barry K.W."/>
            <person name="Binder M."/>
            <person name="Choi C."/>
            <person name="Clum A."/>
            <person name="Copeland A."/>
            <person name="Grisel N."/>
            <person name="Haridas S."/>
            <person name="Kipfer T."/>
            <person name="LaButti K."/>
            <person name="Lindquist E."/>
            <person name="Lipzen A."/>
            <person name="Maire R."/>
            <person name="Meier B."/>
            <person name="Mihaltcheva S."/>
            <person name="Molinier V."/>
            <person name="Murat C."/>
            <person name="Poggeler S."/>
            <person name="Quandt C.A."/>
            <person name="Sperisen C."/>
            <person name="Tritt A."/>
            <person name="Tisserant E."/>
            <person name="Crous P.W."/>
            <person name="Henrissat B."/>
            <person name="Nehls U."/>
            <person name="Egli S."/>
            <person name="Spatafora J.W."/>
            <person name="Grigoriev I.V."/>
            <person name="Martin F.M."/>
        </authorList>
    </citation>
    <scope>NUCLEOTIDE SEQUENCE [LARGE SCALE GENOMIC DNA]</scope>
    <source>
        <strain evidence="3 4">CBS 207.34</strain>
    </source>
</reference>
<evidence type="ECO:0000256" key="2">
    <source>
        <dbReference type="SAM" id="Phobius"/>
    </source>
</evidence>
<keyword evidence="4" id="KW-1185">Reference proteome</keyword>
<evidence type="ECO:0000313" key="3">
    <source>
        <dbReference type="EMBL" id="OCL02971.1"/>
    </source>
</evidence>
<keyword evidence="2" id="KW-1133">Transmembrane helix</keyword>
<proteinExistence type="predicted"/>
<protein>
    <submittedName>
        <fullName evidence="3">Uncharacterized protein</fullName>
    </submittedName>
</protein>
<evidence type="ECO:0000313" key="4">
    <source>
        <dbReference type="Proteomes" id="UP000250140"/>
    </source>
</evidence>
<sequence length="437" mass="46634">MTFSYFSIGGTSSLHAESLVNGVTSTTNFTLNAANPTPGQSPGSDSTIATTPGQSPGLDSTIATIPTTALPSSFTPPTASIGQSSGLSSTLPTASSNITTGAGPKPTSTSTPIYSGVSKGGAAGIGIGCTVAGAAIAFLLFWFLKRGSKNEHHAQGPEAGAFASHRDKHPIINVKPVDNASSITKTVENNLPQPLEDNAIAGEISKIGNLIKNHVQSYYHSSRIIAGTVNFDALQALGDGFPISVETLNTMLTNTTTRETALRLCIAWVVISRVQPDDDPRITFLPPDIASCISSMNGLEDKPQVRTAFLSKWRTLTAELMQTTYGRNAFSGNDARNHSILKAVEILDAVLQPYADTRIDNNQRRRNLEEMLKRAASFAFMLFSQPSSWKLDWHNTHGSEPGSLVIFPALVQVIDDTGRLLNPPRRFSEVVVRQIDG</sequence>
<dbReference type="AlphaFoldDB" id="A0A8E2EQE0"/>
<dbReference type="OrthoDB" id="5421765at2759"/>
<accession>A0A8E2EQE0</accession>
<name>A0A8E2EQE0_9PEZI</name>
<feature type="transmembrane region" description="Helical" evidence="2">
    <location>
        <begin position="122"/>
        <end position="144"/>
    </location>
</feature>
<gene>
    <name evidence="3" type="ORF">AOQ84DRAFT_303670</name>
</gene>
<organism evidence="3 4">
    <name type="scientific">Glonium stellatum</name>
    <dbReference type="NCBI Taxonomy" id="574774"/>
    <lineage>
        <taxon>Eukaryota</taxon>
        <taxon>Fungi</taxon>
        <taxon>Dikarya</taxon>
        <taxon>Ascomycota</taxon>
        <taxon>Pezizomycotina</taxon>
        <taxon>Dothideomycetes</taxon>
        <taxon>Pleosporomycetidae</taxon>
        <taxon>Gloniales</taxon>
        <taxon>Gloniaceae</taxon>
        <taxon>Glonium</taxon>
    </lineage>
</organism>
<evidence type="ECO:0000256" key="1">
    <source>
        <dbReference type="SAM" id="MobiDB-lite"/>
    </source>
</evidence>
<dbReference type="Proteomes" id="UP000250140">
    <property type="component" value="Unassembled WGS sequence"/>
</dbReference>
<dbReference type="EMBL" id="KV750840">
    <property type="protein sequence ID" value="OCL02971.1"/>
    <property type="molecule type" value="Genomic_DNA"/>
</dbReference>
<keyword evidence="2" id="KW-0812">Transmembrane</keyword>